<keyword evidence="1" id="KW-0863">Zinc-finger</keyword>
<dbReference type="EMBL" id="KV015578">
    <property type="protein sequence ID" value="KZV20699.1"/>
    <property type="molecule type" value="Genomic_DNA"/>
</dbReference>
<dbReference type="SMART" id="SM00343">
    <property type="entry name" value="ZnF_C2HC"/>
    <property type="match status" value="1"/>
</dbReference>
<gene>
    <name evidence="4" type="ORF">F511_09676</name>
</gene>
<feature type="region of interest" description="Disordered" evidence="2">
    <location>
        <begin position="24"/>
        <end position="45"/>
    </location>
</feature>
<evidence type="ECO:0000313" key="4">
    <source>
        <dbReference type="EMBL" id="KZV20699.1"/>
    </source>
</evidence>
<keyword evidence="1" id="KW-0479">Metal-binding</keyword>
<evidence type="ECO:0000313" key="5">
    <source>
        <dbReference type="Proteomes" id="UP000250235"/>
    </source>
</evidence>
<feature type="compositionally biased region" description="Polar residues" evidence="2">
    <location>
        <begin position="289"/>
        <end position="314"/>
    </location>
</feature>
<dbReference type="Pfam" id="PF00098">
    <property type="entry name" value="zf-CCHC"/>
    <property type="match status" value="1"/>
</dbReference>
<feature type="domain" description="CCHC-type" evidence="3">
    <location>
        <begin position="372"/>
        <end position="386"/>
    </location>
</feature>
<sequence length="464" mass="50169">MCDARPHAMSPIAAPFQAHGRVHHRATNCPSSSMRRPTGCATSAAHRQPACRNHAHSSAPTSQYRATSALNFVGSSRPASGRRTAIVHEIAQPRARSFARTLGPPHTAAAGGFDFKNFSFSICNFKIRYNYGTIVLKDPSHSSDTTVGEPWWIRIPSPGEAAEEQNWAGKRSILFNSTQYEPFIGRLGSYLAGDLRLAPIGITRRPALHGITDSACKNHLVVVSVQYGPFNPYIPIRSTTIGKSRVVKDPIAMHTSWRSNSDIASVTRASMSFRVVRTNQYNQDLGLIHSTNGNHLGSPNEGSSIDHQQLQSNRQRFRPRGKQFKKKADSSSSGSVSSDSGSGAGSGSSGMSCGQCGGRHPTSQCRGVQGSCRNCGQPGHFLRVCPLLRGQSSIHSQQGSAGGSSQRPQFSAPTQRSGFQPREPSRFGAPTRPPFQILQQAQANALTREQAEETPGMMITRTLL</sequence>
<evidence type="ECO:0000256" key="1">
    <source>
        <dbReference type="PROSITE-ProRule" id="PRU00047"/>
    </source>
</evidence>
<evidence type="ECO:0000256" key="2">
    <source>
        <dbReference type="SAM" id="MobiDB-lite"/>
    </source>
</evidence>
<feature type="region of interest" description="Disordered" evidence="2">
    <location>
        <begin position="289"/>
        <end position="360"/>
    </location>
</feature>
<evidence type="ECO:0000259" key="3">
    <source>
        <dbReference type="PROSITE" id="PS50158"/>
    </source>
</evidence>
<feature type="region of interest" description="Disordered" evidence="2">
    <location>
        <begin position="393"/>
        <end position="464"/>
    </location>
</feature>
<dbReference type="Gene3D" id="4.10.60.10">
    <property type="entry name" value="Zinc finger, CCHC-type"/>
    <property type="match status" value="1"/>
</dbReference>
<organism evidence="4 5">
    <name type="scientific">Dorcoceras hygrometricum</name>
    <dbReference type="NCBI Taxonomy" id="472368"/>
    <lineage>
        <taxon>Eukaryota</taxon>
        <taxon>Viridiplantae</taxon>
        <taxon>Streptophyta</taxon>
        <taxon>Embryophyta</taxon>
        <taxon>Tracheophyta</taxon>
        <taxon>Spermatophyta</taxon>
        <taxon>Magnoliopsida</taxon>
        <taxon>eudicotyledons</taxon>
        <taxon>Gunneridae</taxon>
        <taxon>Pentapetalae</taxon>
        <taxon>asterids</taxon>
        <taxon>lamiids</taxon>
        <taxon>Lamiales</taxon>
        <taxon>Gesneriaceae</taxon>
        <taxon>Didymocarpoideae</taxon>
        <taxon>Trichosporeae</taxon>
        <taxon>Loxocarpinae</taxon>
        <taxon>Dorcoceras</taxon>
    </lineage>
</organism>
<feature type="compositionally biased region" description="Polar residues" evidence="2">
    <location>
        <begin position="407"/>
        <end position="418"/>
    </location>
</feature>
<keyword evidence="1" id="KW-0862">Zinc</keyword>
<dbReference type="AlphaFoldDB" id="A0A2Z7AN93"/>
<keyword evidence="5" id="KW-1185">Reference proteome</keyword>
<dbReference type="PROSITE" id="PS50158">
    <property type="entry name" value="ZF_CCHC"/>
    <property type="match status" value="1"/>
</dbReference>
<feature type="compositionally biased region" description="Polar residues" evidence="2">
    <location>
        <begin position="437"/>
        <end position="447"/>
    </location>
</feature>
<reference evidence="4 5" key="1">
    <citation type="journal article" date="2015" name="Proc. Natl. Acad. Sci. U.S.A.">
        <title>The resurrection genome of Boea hygrometrica: A blueprint for survival of dehydration.</title>
        <authorList>
            <person name="Xiao L."/>
            <person name="Yang G."/>
            <person name="Zhang L."/>
            <person name="Yang X."/>
            <person name="Zhao S."/>
            <person name="Ji Z."/>
            <person name="Zhou Q."/>
            <person name="Hu M."/>
            <person name="Wang Y."/>
            <person name="Chen M."/>
            <person name="Xu Y."/>
            <person name="Jin H."/>
            <person name="Xiao X."/>
            <person name="Hu G."/>
            <person name="Bao F."/>
            <person name="Hu Y."/>
            <person name="Wan P."/>
            <person name="Li L."/>
            <person name="Deng X."/>
            <person name="Kuang T."/>
            <person name="Xiang C."/>
            <person name="Zhu J.K."/>
            <person name="Oliver M.J."/>
            <person name="He Y."/>
        </authorList>
    </citation>
    <scope>NUCLEOTIDE SEQUENCE [LARGE SCALE GENOMIC DNA]</scope>
    <source>
        <strain evidence="5">cv. XS01</strain>
    </source>
</reference>
<accession>A0A2Z7AN93</accession>
<feature type="compositionally biased region" description="Low complexity" evidence="2">
    <location>
        <begin position="330"/>
        <end position="341"/>
    </location>
</feature>
<feature type="compositionally biased region" description="Low complexity" evidence="2">
    <location>
        <begin position="393"/>
        <end position="406"/>
    </location>
</feature>
<dbReference type="Proteomes" id="UP000250235">
    <property type="component" value="Unassembled WGS sequence"/>
</dbReference>
<dbReference type="OrthoDB" id="1751882at2759"/>
<dbReference type="InterPro" id="IPR001878">
    <property type="entry name" value="Znf_CCHC"/>
</dbReference>
<proteinExistence type="predicted"/>
<name>A0A2Z7AN93_9LAMI</name>
<protein>
    <recommendedName>
        <fullName evidence="3">CCHC-type domain-containing protein</fullName>
    </recommendedName>
</protein>
<feature type="compositionally biased region" description="Basic residues" evidence="2">
    <location>
        <begin position="315"/>
        <end position="325"/>
    </location>
</feature>
<dbReference type="GO" id="GO:0008270">
    <property type="term" value="F:zinc ion binding"/>
    <property type="evidence" value="ECO:0007669"/>
    <property type="project" value="UniProtKB-KW"/>
</dbReference>
<dbReference type="GO" id="GO:0003676">
    <property type="term" value="F:nucleic acid binding"/>
    <property type="evidence" value="ECO:0007669"/>
    <property type="project" value="InterPro"/>
</dbReference>